<dbReference type="SUPFAM" id="SSF109604">
    <property type="entry name" value="HD-domain/PDEase-like"/>
    <property type="match status" value="1"/>
</dbReference>
<dbReference type="EMBL" id="JAGSOY010000007">
    <property type="protein sequence ID" value="MBU2710502.1"/>
    <property type="molecule type" value="Genomic_DNA"/>
</dbReference>
<accession>A0ABS5ZC63</accession>
<gene>
    <name evidence="1" type="ORF">KCG35_05480</name>
</gene>
<protein>
    <submittedName>
        <fullName evidence="1">Bifunctional (P)ppGpp synthetase/guanosine-3',5'-bis(Diphosphate) 3'-pyrophosphohydrolase</fullName>
    </submittedName>
</protein>
<dbReference type="InterPro" id="IPR052194">
    <property type="entry name" value="MESH1"/>
</dbReference>
<dbReference type="PANTHER" id="PTHR46246:SF1">
    <property type="entry name" value="GUANOSINE-3',5'-BIS(DIPHOSPHATE) 3'-PYROPHOSPHOHYDROLASE MESH1"/>
    <property type="match status" value="1"/>
</dbReference>
<organism evidence="1 2">
    <name type="scientific">Zooshikella harenae</name>
    <dbReference type="NCBI Taxonomy" id="2827238"/>
    <lineage>
        <taxon>Bacteria</taxon>
        <taxon>Pseudomonadati</taxon>
        <taxon>Pseudomonadota</taxon>
        <taxon>Gammaproteobacteria</taxon>
        <taxon>Oceanospirillales</taxon>
        <taxon>Zooshikellaceae</taxon>
        <taxon>Zooshikella</taxon>
    </lineage>
</organism>
<dbReference type="Gene3D" id="1.10.3210.10">
    <property type="entry name" value="Hypothetical protein af1432"/>
    <property type="match status" value="1"/>
</dbReference>
<keyword evidence="2" id="KW-1185">Reference proteome</keyword>
<name>A0ABS5ZC63_9GAMM</name>
<evidence type="ECO:0000313" key="1">
    <source>
        <dbReference type="EMBL" id="MBU2710502.1"/>
    </source>
</evidence>
<dbReference type="Proteomes" id="UP000690515">
    <property type="component" value="Unassembled WGS sequence"/>
</dbReference>
<sequence length="165" mass="18897">MIDKARRFALEKHGSQTYGDKPYSYHLDKVVELLAPYGEIAQTIGYLHDVVEDTDVTLDELAREFNQFIADAVGVLTDQAGANRREKKLKTYTLMENVTGELQVALVVKAADRLANLQTCIKYNRYDKLKMYLEEHEHFKTAAFRPGLSDDLWQQINELLDVSTL</sequence>
<reference evidence="1 2" key="1">
    <citation type="submission" date="2021-04" db="EMBL/GenBank/DDBJ databases">
        <authorList>
            <person name="Pira H."/>
            <person name="Risdian C."/>
            <person name="Wink J."/>
        </authorList>
    </citation>
    <scope>NUCLEOTIDE SEQUENCE [LARGE SCALE GENOMIC DNA]</scope>
    <source>
        <strain evidence="1 2">WH53</strain>
    </source>
</reference>
<comment type="caution">
    <text evidence="1">The sequence shown here is derived from an EMBL/GenBank/DDBJ whole genome shotgun (WGS) entry which is preliminary data.</text>
</comment>
<evidence type="ECO:0000313" key="2">
    <source>
        <dbReference type="Proteomes" id="UP000690515"/>
    </source>
</evidence>
<proteinExistence type="predicted"/>
<dbReference type="PANTHER" id="PTHR46246">
    <property type="entry name" value="GUANOSINE-3',5'-BIS(DIPHOSPHATE) 3'-PYROPHOSPHOHYDROLASE MESH1"/>
    <property type="match status" value="1"/>
</dbReference>
<dbReference type="RefSeq" id="WP_215818658.1">
    <property type="nucleotide sequence ID" value="NZ_JAGSOY010000007.1"/>
</dbReference>